<dbReference type="PANTHER" id="PTHR43357">
    <property type="entry name" value="INNER MEMBRANE ABC TRANSPORTER PERMEASE PROTEIN YDCV"/>
    <property type="match status" value="1"/>
</dbReference>
<accession>A0A1Y6G609</accession>
<evidence type="ECO:0000313" key="11">
    <source>
        <dbReference type="Proteomes" id="UP000194474"/>
    </source>
</evidence>
<reference evidence="11" key="1">
    <citation type="submission" date="2017-04" db="EMBL/GenBank/DDBJ databases">
        <authorList>
            <person name="Varghese N."/>
            <person name="Submissions S."/>
        </authorList>
    </citation>
    <scope>NUCLEOTIDE SEQUENCE [LARGE SCALE GENOMIC DNA]</scope>
</reference>
<dbReference type="InterPro" id="IPR000515">
    <property type="entry name" value="MetI-like"/>
</dbReference>
<name>A0A1Y6G609_9HYPH</name>
<evidence type="ECO:0000256" key="8">
    <source>
        <dbReference type="RuleBase" id="RU363032"/>
    </source>
</evidence>
<comment type="subcellular location">
    <subcellularLocation>
        <location evidence="1">Cell inner membrane</location>
        <topology evidence="1">Multi-pass membrane protein</topology>
    </subcellularLocation>
    <subcellularLocation>
        <location evidence="8">Cell membrane</location>
        <topology evidence="8">Multi-pass membrane protein</topology>
    </subcellularLocation>
</comment>
<protein>
    <submittedName>
        <fullName evidence="10">Putative spermidine/putrescine transport system permease protein</fullName>
    </submittedName>
</protein>
<dbReference type="PROSITE" id="PS50928">
    <property type="entry name" value="ABC_TM1"/>
    <property type="match status" value="1"/>
</dbReference>
<keyword evidence="2 8" id="KW-0813">Transport</keyword>
<dbReference type="AlphaFoldDB" id="A0A1Y6G609"/>
<evidence type="ECO:0000256" key="2">
    <source>
        <dbReference type="ARBA" id="ARBA00022448"/>
    </source>
</evidence>
<evidence type="ECO:0000256" key="3">
    <source>
        <dbReference type="ARBA" id="ARBA00022475"/>
    </source>
</evidence>
<feature type="transmembrane region" description="Helical" evidence="8">
    <location>
        <begin position="64"/>
        <end position="86"/>
    </location>
</feature>
<dbReference type="GO" id="GO:0055085">
    <property type="term" value="P:transmembrane transport"/>
    <property type="evidence" value="ECO:0007669"/>
    <property type="project" value="InterPro"/>
</dbReference>
<dbReference type="Proteomes" id="UP000194474">
    <property type="component" value="Unassembled WGS sequence"/>
</dbReference>
<dbReference type="GO" id="GO:0005886">
    <property type="term" value="C:plasma membrane"/>
    <property type="evidence" value="ECO:0007669"/>
    <property type="project" value="UniProtKB-SubCell"/>
</dbReference>
<dbReference type="PANTHER" id="PTHR43357:SF4">
    <property type="entry name" value="INNER MEMBRANE ABC TRANSPORTER PERMEASE PROTEIN YDCV"/>
    <property type="match status" value="1"/>
</dbReference>
<dbReference type="Gene3D" id="1.10.3720.10">
    <property type="entry name" value="MetI-like"/>
    <property type="match status" value="1"/>
</dbReference>
<organism evidence="10 11">
    <name type="scientific">Devosia lucknowensis</name>
    <dbReference type="NCBI Taxonomy" id="1096929"/>
    <lineage>
        <taxon>Bacteria</taxon>
        <taxon>Pseudomonadati</taxon>
        <taxon>Pseudomonadota</taxon>
        <taxon>Alphaproteobacteria</taxon>
        <taxon>Hyphomicrobiales</taxon>
        <taxon>Devosiaceae</taxon>
        <taxon>Devosia</taxon>
    </lineage>
</organism>
<keyword evidence="5 8" id="KW-0812">Transmembrane</keyword>
<dbReference type="RefSeq" id="WP_086471174.1">
    <property type="nucleotide sequence ID" value="NZ_FXWK01000002.1"/>
</dbReference>
<keyword evidence="11" id="KW-1185">Reference proteome</keyword>
<dbReference type="Pfam" id="PF00528">
    <property type="entry name" value="BPD_transp_1"/>
    <property type="match status" value="1"/>
</dbReference>
<evidence type="ECO:0000256" key="5">
    <source>
        <dbReference type="ARBA" id="ARBA00022692"/>
    </source>
</evidence>
<dbReference type="InterPro" id="IPR035906">
    <property type="entry name" value="MetI-like_sf"/>
</dbReference>
<dbReference type="OrthoDB" id="9782004at2"/>
<keyword evidence="4" id="KW-0997">Cell inner membrane</keyword>
<feature type="transmembrane region" description="Helical" evidence="8">
    <location>
        <begin position="124"/>
        <end position="144"/>
    </location>
</feature>
<comment type="similarity">
    <text evidence="8">Belongs to the binding-protein-dependent transport system permease family.</text>
</comment>
<evidence type="ECO:0000259" key="9">
    <source>
        <dbReference type="PROSITE" id="PS50928"/>
    </source>
</evidence>
<keyword evidence="6 8" id="KW-1133">Transmembrane helix</keyword>
<evidence type="ECO:0000256" key="6">
    <source>
        <dbReference type="ARBA" id="ARBA00022989"/>
    </source>
</evidence>
<evidence type="ECO:0000256" key="7">
    <source>
        <dbReference type="ARBA" id="ARBA00023136"/>
    </source>
</evidence>
<feature type="transmembrane region" description="Helical" evidence="8">
    <location>
        <begin position="98"/>
        <end position="118"/>
    </location>
</feature>
<dbReference type="EMBL" id="FXWK01000002">
    <property type="protein sequence ID" value="SMQ85516.1"/>
    <property type="molecule type" value="Genomic_DNA"/>
</dbReference>
<evidence type="ECO:0000256" key="4">
    <source>
        <dbReference type="ARBA" id="ARBA00022519"/>
    </source>
</evidence>
<gene>
    <name evidence="10" type="ORF">SAMN06295905_2794</name>
</gene>
<evidence type="ECO:0000313" key="10">
    <source>
        <dbReference type="EMBL" id="SMQ85516.1"/>
    </source>
</evidence>
<keyword evidence="7 8" id="KW-0472">Membrane</keyword>
<evidence type="ECO:0000256" key="1">
    <source>
        <dbReference type="ARBA" id="ARBA00004429"/>
    </source>
</evidence>
<feature type="domain" description="ABC transmembrane type-1" evidence="9">
    <location>
        <begin position="60"/>
        <end position="248"/>
    </location>
</feature>
<keyword evidence="3" id="KW-1003">Cell membrane</keyword>
<sequence>MTRIVFGLVVAALFTFILAPTVIIALSSFGTSEILEFPPQNFTLRWYAYALSRPEFTSAAWNSLWLAVTSTAIATPLAVAASIAVTRGRLPGREVLQTVLLAPLVVPSVVIGLAILLASSRLGFSSGSTRLIAAHVLIVLPYLVRTTSASLMRLDPLAEEAARSLGANSLRTFLHVTLPGMAPGLLAGMIFAFIISFDNVSISLFLANARTNTLPLSLMSYVEYNLDPSVAAVSTLLILLALVVAIALERFAGLRKTLGA</sequence>
<dbReference type="CDD" id="cd06261">
    <property type="entry name" value="TM_PBP2"/>
    <property type="match status" value="1"/>
</dbReference>
<feature type="transmembrane region" description="Helical" evidence="8">
    <location>
        <begin position="229"/>
        <end position="248"/>
    </location>
</feature>
<dbReference type="SUPFAM" id="SSF161098">
    <property type="entry name" value="MetI-like"/>
    <property type="match status" value="1"/>
</dbReference>
<proteinExistence type="inferred from homology"/>